<evidence type="ECO:0000313" key="3">
    <source>
        <dbReference type="Proteomes" id="UP001595279"/>
    </source>
</evidence>
<accession>A0ABV7CX02</accession>
<keyword evidence="1" id="KW-0472">Membrane</keyword>
<keyword evidence="1" id="KW-1133">Transmembrane helix</keyword>
<reference evidence="3" key="1">
    <citation type="journal article" date="2019" name="Int. J. Syst. Evol. Microbiol.">
        <title>The Global Catalogue of Microorganisms (GCM) 10K type strain sequencing project: providing services to taxonomists for standard genome sequencing and annotation.</title>
        <authorList>
            <consortium name="The Broad Institute Genomics Platform"/>
            <consortium name="The Broad Institute Genome Sequencing Center for Infectious Disease"/>
            <person name="Wu L."/>
            <person name="Ma J."/>
        </authorList>
    </citation>
    <scope>NUCLEOTIDE SEQUENCE [LARGE SCALE GENOMIC DNA]</scope>
    <source>
        <strain evidence="3">KCTC 13128</strain>
    </source>
</reference>
<proteinExistence type="predicted"/>
<feature type="transmembrane region" description="Helical" evidence="1">
    <location>
        <begin position="53"/>
        <end position="73"/>
    </location>
</feature>
<feature type="transmembrane region" description="Helical" evidence="1">
    <location>
        <begin position="137"/>
        <end position="159"/>
    </location>
</feature>
<evidence type="ECO:0000313" key="2">
    <source>
        <dbReference type="EMBL" id="MFC3040623.1"/>
    </source>
</evidence>
<gene>
    <name evidence="2" type="ORF">ACFOGI_10230</name>
</gene>
<protein>
    <recommendedName>
        <fullName evidence="4">Copper resistance protein D domain-containing protein</fullName>
    </recommendedName>
</protein>
<feature type="transmembrane region" description="Helical" evidence="1">
    <location>
        <begin position="85"/>
        <end position="105"/>
    </location>
</feature>
<keyword evidence="1" id="KW-0812">Transmembrane</keyword>
<keyword evidence="3" id="KW-1185">Reference proteome</keyword>
<dbReference type="Proteomes" id="UP001595279">
    <property type="component" value="Unassembled WGS sequence"/>
</dbReference>
<comment type="caution">
    <text evidence="2">The sequence shown here is derived from an EMBL/GenBank/DDBJ whole genome shotgun (WGS) entry which is preliminary data.</text>
</comment>
<feature type="transmembrane region" description="Helical" evidence="1">
    <location>
        <begin position="6"/>
        <end position="32"/>
    </location>
</feature>
<name>A0ABV7CX02_9BACI</name>
<dbReference type="EMBL" id="JBHRSA010000041">
    <property type="protein sequence ID" value="MFC3040623.1"/>
    <property type="molecule type" value="Genomic_DNA"/>
</dbReference>
<dbReference type="RefSeq" id="WP_390272027.1">
    <property type="nucleotide sequence ID" value="NZ_JBHRSA010000041.1"/>
</dbReference>
<sequence length="161" mass="18112">MREIVLILHIFLGIIWVGGILFIGWGVFPAVMKMSYQSQRQFLTSLMRWSHPLLTAAGMGVGITGILLGAILGPVKSWDFLWNTAYGNIWLAALLVGGFTLLWGIGIGYRETMLVLTDDYFWQEAEKGNGKPLFRQLFRIAVLESFEIAGFLVLIILMMKI</sequence>
<organism evidence="2 3">
    <name type="scientific">Virgibacillus xinjiangensis</name>
    <dbReference type="NCBI Taxonomy" id="393090"/>
    <lineage>
        <taxon>Bacteria</taxon>
        <taxon>Bacillati</taxon>
        <taxon>Bacillota</taxon>
        <taxon>Bacilli</taxon>
        <taxon>Bacillales</taxon>
        <taxon>Bacillaceae</taxon>
        <taxon>Virgibacillus</taxon>
    </lineage>
</organism>
<evidence type="ECO:0008006" key="4">
    <source>
        <dbReference type="Google" id="ProtNLM"/>
    </source>
</evidence>
<evidence type="ECO:0000256" key="1">
    <source>
        <dbReference type="SAM" id="Phobius"/>
    </source>
</evidence>